<evidence type="ECO:0000313" key="1">
    <source>
        <dbReference type="EMBL" id="KIU24961.1"/>
    </source>
</evidence>
<proteinExistence type="predicted"/>
<dbReference type="OrthoDB" id="9788453at2"/>
<accession>A0A0D1MAP1</accession>
<dbReference type="PATRIC" id="fig|137591.24.peg.869"/>
<evidence type="ECO:0000313" key="2">
    <source>
        <dbReference type="Proteomes" id="UP000032289"/>
    </source>
</evidence>
<organism evidence="1 2">
    <name type="scientific">Weissella cibaria</name>
    <dbReference type="NCBI Taxonomy" id="137591"/>
    <lineage>
        <taxon>Bacteria</taxon>
        <taxon>Bacillati</taxon>
        <taxon>Bacillota</taxon>
        <taxon>Bacilli</taxon>
        <taxon>Lactobacillales</taxon>
        <taxon>Lactobacillaceae</taxon>
        <taxon>Weissella</taxon>
    </lineage>
</organism>
<dbReference type="InterPro" id="IPR007499">
    <property type="entry name" value="ERF_bacteria_virus"/>
</dbReference>
<comment type="caution">
    <text evidence="1">The sequence shown here is derived from an EMBL/GenBank/DDBJ whole genome shotgun (WGS) entry which is preliminary data.</text>
</comment>
<gene>
    <name evidence="1" type="ORF">ab3b_00886</name>
</gene>
<sequence length="213" mass="23056">MLRRNEYNPAPELMESLAKVQLNMVQPTKTKSGHFGKYADLADIDSAVRLAIKSASEPLAYTQSINTDIDSNGKRMAQIVTTITHSSGEYIDVEGLPVEFGTTPQQMLANTTYARRGSLAAAFGIVADDDDDGENITALKQEQIKHDNVRKAIIAKLKEVLKSVPKEKLEQVFATGGMTSKDNNDTQLNKLSADKASLLAGAAIFAKNDAGIE</sequence>
<dbReference type="RefSeq" id="WP_043941011.1">
    <property type="nucleotide sequence ID" value="NZ_CABJFA010000007.1"/>
</dbReference>
<dbReference type="Pfam" id="PF04404">
    <property type="entry name" value="ERF"/>
    <property type="match status" value="1"/>
</dbReference>
<dbReference type="EMBL" id="JWHT01000021">
    <property type="protein sequence ID" value="KIU24961.1"/>
    <property type="molecule type" value="Genomic_DNA"/>
</dbReference>
<reference evidence="1 2" key="1">
    <citation type="journal article" date="2015" name="Microbiology (Mosc.)">
        <title>Genomics of the Weissella cibaria species with an examination of its metabolic traits.</title>
        <authorList>
            <person name="Lynch K.M."/>
            <person name="Lucid A."/>
            <person name="Arendt E.K."/>
            <person name="Sleator R.D."/>
            <person name="Lucey B."/>
            <person name="Coffey A."/>
        </authorList>
    </citation>
    <scope>NUCLEOTIDE SEQUENCE [LARGE SCALE GENOMIC DNA]</scope>
    <source>
        <strain evidence="1 2">AB3b</strain>
    </source>
</reference>
<dbReference type="AlphaFoldDB" id="A0A0D1MAP1"/>
<name>A0A0D1MAP1_9LACO</name>
<protein>
    <submittedName>
        <fullName evidence="1">ERF superfamily protein</fullName>
    </submittedName>
</protein>
<dbReference type="Proteomes" id="UP000032289">
    <property type="component" value="Unassembled WGS sequence"/>
</dbReference>